<protein>
    <recommendedName>
        <fullName evidence="2">PAC domain-containing protein</fullName>
    </recommendedName>
</protein>
<accession>A0A0F8Z957</accession>
<reference evidence="1" key="1">
    <citation type="journal article" date="2015" name="Nature">
        <title>Complex archaea that bridge the gap between prokaryotes and eukaryotes.</title>
        <authorList>
            <person name="Spang A."/>
            <person name="Saw J.H."/>
            <person name="Jorgensen S.L."/>
            <person name="Zaremba-Niedzwiedzka K."/>
            <person name="Martijn J."/>
            <person name="Lind A.E."/>
            <person name="van Eijk R."/>
            <person name="Schleper C."/>
            <person name="Guy L."/>
            <person name="Ettema T.J."/>
        </authorList>
    </citation>
    <scope>NUCLEOTIDE SEQUENCE</scope>
</reference>
<dbReference type="Gene3D" id="3.30.450.20">
    <property type="entry name" value="PAS domain"/>
    <property type="match status" value="1"/>
</dbReference>
<feature type="non-terminal residue" evidence="1">
    <location>
        <position position="1"/>
    </location>
</feature>
<dbReference type="InterPro" id="IPR035965">
    <property type="entry name" value="PAS-like_dom_sf"/>
</dbReference>
<evidence type="ECO:0000313" key="1">
    <source>
        <dbReference type="EMBL" id="KKK62944.1"/>
    </source>
</evidence>
<comment type="caution">
    <text evidence="1">The sequence shown here is derived from an EMBL/GenBank/DDBJ whole genome shotgun (WGS) entry which is preliminary data.</text>
</comment>
<dbReference type="NCBIfam" id="TIGR00229">
    <property type="entry name" value="sensory_box"/>
    <property type="match status" value="1"/>
</dbReference>
<dbReference type="SUPFAM" id="SSF55785">
    <property type="entry name" value="PYP-like sensor domain (PAS domain)"/>
    <property type="match status" value="1"/>
</dbReference>
<evidence type="ECO:0008006" key="2">
    <source>
        <dbReference type="Google" id="ProtNLM"/>
    </source>
</evidence>
<gene>
    <name evidence="1" type="ORF">LCGC14_2999300</name>
</gene>
<proteinExistence type="predicted"/>
<dbReference type="InterPro" id="IPR000014">
    <property type="entry name" value="PAS"/>
</dbReference>
<dbReference type="AlphaFoldDB" id="A0A0F8Z957"/>
<dbReference type="EMBL" id="LAZR01061750">
    <property type="protein sequence ID" value="KKK62944.1"/>
    <property type="molecule type" value="Genomic_DNA"/>
</dbReference>
<name>A0A0F8Z957_9ZZZZ</name>
<sequence length="142" mass="16532">MCNDQYIEMSGYTREQLMDTDDLDGLIETIQATPEFLTHMLTGIQDKGMDAWIRPDGKENYHEWTAAPLEIDGVLHIIGIDRDITERLRNERALKKSEESERAFRKQLQVLHEVILELAKSKSVDELFVKKLFILDQIPILF</sequence>
<organism evidence="1">
    <name type="scientific">marine sediment metagenome</name>
    <dbReference type="NCBI Taxonomy" id="412755"/>
    <lineage>
        <taxon>unclassified sequences</taxon>
        <taxon>metagenomes</taxon>
        <taxon>ecological metagenomes</taxon>
    </lineage>
</organism>